<comment type="caution">
    <text evidence="1">The sequence shown here is derived from an EMBL/GenBank/DDBJ whole genome shotgun (WGS) entry which is preliminary data.</text>
</comment>
<protein>
    <submittedName>
        <fullName evidence="1">Uncharacterized protein</fullName>
    </submittedName>
</protein>
<evidence type="ECO:0000313" key="1">
    <source>
        <dbReference type="EMBL" id="TDH70843.1"/>
    </source>
</evidence>
<sequence>MNLMNVEAVASPSPIIDVGQFIQQWKLLIKIPYSTKAGMPMVQAAALEAWMAEISKVELP</sequence>
<name>A0A976IFW3_BRELC</name>
<proteinExistence type="predicted"/>
<gene>
    <name evidence="1" type="ORF">CCR75_001229</name>
</gene>
<dbReference type="Proteomes" id="UP000294530">
    <property type="component" value="Unassembled WGS sequence"/>
</dbReference>
<evidence type="ECO:0000313" key="2">
    <source>
        <dbReference type="Proteomes" id="UP000294530"/>
    </source>
</evidence>
<dbReference type="KEGG" id="blac:94345004"/>
<dbReference type="RefSeq" id="XP_067820342.1">
    <property type="nucleotide sequence ID" value="XM_067959333.1"/>
</dbReference>
<dbReference type="AlphaFoldDB" id="A0A976IFW3"/>
<keyword evidence="2" id="KW-1185">Reference proteome</keyword>
<accession>A0A976IFW3</accession>
<dbReference type="GeneID" id="94345004"/>
<organism evidence="1 2">
    <name type="scientific">Bremia lactucae</name>
    <name type="common">Lettuce downy mildew</name>
    <dbReference type="NCBI Taxonomy" id="4779"/>
    <lineage>
        <taxon>Eukaryota</taxon>
        <taxon>Sar</taxon>
        <taxon>Stramenopiles</taxon>
        <taxon>Oomycota</taxon>
        <taxon>Peronosporomycetes</taxon>
        <taxon>Peronosporales</taxon>
        <taxon>Peronosporaceae</taxon>
        <taxon>Bremia</taxon>
    </lineage>
</organism>
<reference evidence="1 2" key="1">
    <citation type="journal article" date="2021" name="Genome Biol.">
        <title>AFLAP: assembly-free linkage analysis pipeline using k-mers from genome sequencing data.</title>
        <authorList>
            <person name="Fletcher K."/>
            <person name="Zhang L."/>
            <person name="Gil J."/>
            <person name="Han R."/>
            <person name="Cavanaugh K."/>
            <person name="Michelmore R."/>
        </authorList>
    </citation>
    <scope>NUCLEOTIDE SEQUENCE [LARGE SCALE GENOMIC DNA]</scope>
    <source>
        <strain evidence="1 2">SF5</strain>
    </source>
</reference>
<dbReference type="EMBL" id="SHOA02000001">
    <property type="protein sequence ID" value="TDH70843.1"/>
    <property type="molecule type" value="Genomic_DNA"/>
</dbReference>